<dbReference type="AlphaFoldDB" id="A0A316F4V6"/>
<evidence type="ECO:0000256" key="1">
    <source>
        <dbReference type="SAM" id="Phobius"/>
    </source>
</evidence>
<comment type="caution">
    <text evidence="2">The sequence shown here is derived from an EMBL/GenBank/DDBJ whole genome shotgun (WGS) entry which is preliminary data.</text>
</comment>
<feature type="transmembrane region" description="Helical" evidence="1">
    <location>
        <begin position="21"/>
        <end position="43"/>
    </location>
</feature>
<name>A0A316F4V6_9ACTN</name>
<protein>
    <submittedName>
        <fullName evidence="2">Uncharacterized protein</fullName>
    </submittedName>
</protein>
<reference evidence="2 3" key="1">
    <citation type="submission" date="2018-05" db="EMBL/GenBank/DDBJ databases">
        <title>Genomic Encyclopedia of Archaeal and Bacterial Type Strains, Phase II (KMG-II): from individual species to whole genera.</title>
        <authorList>
            <person name="Goeker M."/>
        </authorList>
    </citation>
    <scope>NUCLEOTIDE SEQUENCE [LARGE SCALE GENOMIC DNA]</scope>
    <source>
        <strain evidence="2 3">DSM 45184</strain>
    </source>
</reference>
<proteinExistence type="predicted"/>
<feature type="transmembrane region" description="Helical" evidence="1">
    <location>
        <begin position="55"/>
        <end position="76"/>
    </location>
</feature>
<keyword evidence="1" id="KW-1133">Transmembrane helix</keyword>
<sequence>MSKLPSKPASRHVNQDHRPAVVRIAAYATGTFFTAVPSLMVAAGQWQIDDGTLRLAIVAVTAIAALAQLVAAVSILRR</sequence>
<keyword evidence="1" id="KW-0472">Membrane</keyword>
<dbReference type="EMBL" id="QGGR01000018">
    <property type="protein sequence ID" value="PWK40854.1"/>
    <property type="molecule type" value="Genomic_DNA"/>
</dbReference>
<evidence type="ECO:0000313" key="2">
    <source>
        <dbReference type="EMBL" id="PWK40854.1"/>
    </source>
</evidence>
<dbReference type="RefSeq" id="WP_146246529.1">
    <property type="nucleotide sequence ID" value="NZ_BONA01000082.1"/>
</dbReference>
<keyword evidence="3" id="KW-1185">Reference proteome</keyword>
<keyword evidence="1" id="KW-0812">Transmembrane</keyword>
<evidence type="ECO:0000313" key="3">
    <source>
        <dbReference type="Proteomes" id="UP000245697"/>
    </source>
</evidence>
<gene>
    <name evidence="2" type="ORF">BC793_11884</name>
</gene>
<organism evidence="2 3">
    <name type="scientific">Actinoplanes xinjiangensis</name>
    <dbReference type="NCBI Taxonomy" id="512350"/>
    <lineage>
        <taxon>Bacteria</taxon>
        <taxon>Bacillati</taxon>
        <taxon>Actinomycetota</taxon>
        <taxon>Actinomycetes</taxon>
        <taxon>Micromonosporales</taxon>
        <taxon>Micromonosporaceae</taxon>
        <taxon>Actinoplanes</taxon>
    </lineage>
</organism>
<accession>A0A316F4V6</accession>
<dbReference type="Proteomes" id="UP000245697">
    <property type="component" value="Unassembled WGS sequence"/>
</dbReference>